<dbReference type="PANTHER" id="PTHR30154:SF34">
    <property type="entry name" value="TRANSCRIPTIONAL REGULATOR AZLB"/>
    <property type="match status" value="1"/>
</dbReference>
<dbReference type="GO" id="GO:0043565">
    <property type="term" value="F:sequence-specific DNA binding"/>
    <property type="evidence" value="ECO:0007669"/>
    <property type="project" value="InterPro"/>
</dbReference>
<dbReference type="Gene3D" id="3.30.70.920">
    <property type="match status" value="1"/>
</dbReference>
<gene>
    <name evidence="5" type="ORF">M0651_07080</name>
</gene>
<dbReference type="InterPro" id="IPR019888">
    <property type="entry name" value="Tscrpt_reg_AsnC-like"/>
</dbReference>
<dbReference type="Gene3D" id="1.10.10.10">
    <property type="entry name" value="Winged helix-like DNA-binding domain superfamily/Winged helix DNA-binding domain"/>
    <property type="match status" value="1"/>
</dbReference>
<evidence type="ECO:0000313" key="6">
    <source>
        <dbReference type="Proteomes" id="UP001139534"/>
    </source>
</evidence>
<keyword evidence="3" id="KW-0804">Transcription</keyword>
<dbReference type="CDD" id="cd00090">
    <property type="entry name" value="HTH_ARSR"/>
    <property type="match status" value="1"/>
</dbReference>
<dbReference type="InterPro" id="IPR036390">
    <property type="entry name" value="WH_DNA-bd_sf"/>
</dbReference>
<sequence length="146" mass="16422">MDMTDQQILASLKNNSRMTASDIGKRVALSVPAVSERIRKLEEAGIIEAYTVKINRVKTGHKLLAFVFVGIEHSKHIETFRTRIVACEPVLECHHLAGEYDYLLKVLVEDTSQLERFLSDTLKKLPGVVKSNTMISLSTLKENINL</sequence>
<dbReference type="PRINTS" id="PR00033">
    <property type="entry name" value="HTHASNC"/>
</dbReference>
<dbReference type="RefSeq" id="WP_248551141.1">
    <property type="nucleotide sequence ID" value="NZ_JALPRK010000004.1"/>
</dbReference>
<dbReference type="SMART" id="SM00344">
    <property type="entry name" value="HTH_ASNC"/>
    <property type="match status" value="1"/>
</dbReference>
<dbReference type="SUPFAM" id="SSF46785">
    <property type="entry name" value="Winged helix' DNA-binding domain"/>
    <property type="match status" value="1"/>
</dbReference>
<dbReference type="InterPro" id="IPR000485">
    <property type="entry name" value="AsnC-type_HTH_dom"/>
</dbReference>
<reference evidence="5" key="1">
    <citation type="submission" date="2022-04" db="EMBL/GenBank/DDBJ databases">
        <authorList>
            <person name="Seo M.-J."/>
        </authorList>
    </citation>
    <scope>NUCLEOTIDE SEQUENCE</scope>
    <source>
        <strain evidence="5">MBLB2552</strain>
    </source>
</reference>
<dbReference type="PROSITE" id="PS50956">
    <property type="entry name" value="HTH_ASNC_2"/>
    <property type="match status" value="1"/>
</dbReference>
<keyword evidence="2" id="KW-0238">DNA-binding</keyword>
<evidence type="ECO:0000256" key="1">
    <source>
        <dbReference type="ARBA" id="ARBA00023015"/>
    </source>
</evidence>
<dbReference type="InterPro" id="IPR011008">
    <property type="entry name" value="Dimeric_a/b-barrel"/>
</dbReference>
<dbReference type="InterPro" id="IPR011991">
    <property type="entry name" value="ArsR-like_HTH"/>
</dbReference>
<evidence type="ECO:0000313" key="5">
    <source>
        <dbReference type="EMBL" id="MCK8486939.1"/>
    </source>
</evidence>
<dbReference type="GO" id="GO:0005829">
    <property type="term" value="C:cytosol"/>
    <property type="evidence" value="ECO:0007669"/>
    <property type="project" value="TreeGrafter"/>
</dbReference>
<keyword evidence="6" id="KW-1185">Reference proteome</keyword>
<evidence type="ECO:0000256" key="2">
    <source>
        <dbReference type="ARBA" id="ARBA00023125"/>
    </source>
</evidence>
<dbReference type="Proteomes" id="UP001139534">
    <property type="component" value="Unassembled WGS sequence"/>
</dbReference>
<dbReference type="Pfam" id="PF13412">
    <property type="entry name" value="HTH_24"/>
    <property type="match status" value="1"/>
</dbReference>
<protein>
    <submittedName>
        <fullName evidence="5">Lrp/AsnC family transcriptional regulator</fullName>
    </submittedName>
</protein>
<dbReference type="PROSITE" id="PS00519">
    <property type="entry name" value="HTH_ASNC_1"/>
    <property type="match status" value="1"/>
</dbReference>
<dbReference type="SUPFAM" id="SSF54909">
    <property type="entry name" value="Dimeric alpha+beta barrel"/>
    <property type="match status" value="1"/>
</dbReference>
<comment type="caution">
    <text evidence="5">The sequence shown here is derived from an EMBL/GenBank/DDBJ whole genome shotgun (WGS) entry which is preliminary data.</text>
</comment>
<organism evidence="5 6">
    <name type="scientific">Paenibacillus mellifer</name>
    <dbReference type="NCBI Taxonomy" id="2937794"/>
    <lineage>
        <taxon>Bacteria</taxon>
        <taxon>Bacillati</taxon>
        <taxon>Bacillota</taxon>
        <taxon>Bacilli</taxon>
        <taxon>Bacillales</taxon>
        <taxon>Paenibacillaceae</taxon>
        <taxon>Paenibacillus</taxon>
    </lineage>
</organism>
<dbReference type="InterPro" id="IPR019885">
    <property type="entry name" value="Tscrpt_reg_HTH_AsnC-type_CS"/>
</dbReference>
<dbReference type="AlphaFoldDB" id="A0A9X1XX55"/>
<dbReference type="GO" id="GO:0043200">
    <property type="term" value="P:response to amino acid"/>
    <property type="evidence" value="ECO:0007669"/>
    <property type="project" value="TreeGrafter"/>
</dbReference>
<accession>A0A9X1XX55</accession>
<keyword evidence="1" id="KW-0805">Transcription regulation</keyword>
<evidence type="ECO:0000259" key="4">
    <source>
        <dbReference type="PROSITE" id="PS50956"/>
    </source>
</evidence>
<dbReference type="PANTHER" id="PTHR30154">
    <property type="entry name" value="LEUCINE-RESPONSIVE REGULATORY PROTEIN"/>
    <property type="match status" value="1"/>
</dbReference>
<dbReference type="FunFam" id="1.10.10.10:FF:000186">
    <property type="entry name" value="AsnC family transcriptional regulator"/>
    <property type="match status" value="1"/>
</dbReference>
<proteinExistence type="predicted"/>
<dbReference type="Pfam" id="PF01037">
    <property type="entry name" value="AsnC_trans_reg"/>
    <property type="match status" value="1"/>
</dbReference>
<name>A0A9X1XX55_9BACL</name>
<evidence type="ECO:0000256" key="3">
    <source>
        <dbReference type="ARBA" id="ARBA00023163"/>
    </source>
</evidence>
<dbReference type="InterPro" id="IPR036388">
    <property type="entry name" value="WH-like_DNA-bd_sf"/>
</dbReference>
<dbReference type="EMBL" id="JALPRK010000004">
    <property type="protein sequence ID" value="MCK8486939.1"/>
    <property type="molecule type" value="Genomic_DNA"/>
</dbReference>
<dbReference type="InterPro" id="IPR019887">
    <property type="entry name" value="Tscrpt_reg_AsnC/Lrp_C"/>
</dbReference>
<feature type="domain" description="HTH asnC-type" evidence="4">
    <location>
        <begin position="1"/>
        <end position="62"/>
    </location>
</feature>